<protein>
    <submittedName>
        <fullName evidence="2">GNAT family N-acetyltransferase</fullName>
    </submittedName>
</protein>
<evidence type="ECO:0000313" key="2">
    <source>
        <dbReference type="EMBL" id="MEF2965364.1"/>
    </source>
</evidence>
<gene>
    <name evidence="2" type="ORF">V3851_05915</name>
</gene>
<dbReference type="InterPro" id="IPR016181">
    <property type="entry name" value="Acyl_CoA_acyltransferase"/>
</dbReference>
<dbReference type="SUPFAM" id="SSF55729">
    <property type="entry name" value="Acyl-CoA N-acyltransferases (Nat)"/>
    <property type="match status" value="1"/>
</dbReference>
<name>A0ABU7VNM4_9BACL</name>
<dbReference type="Pfam" id="PF00583">
    <property type="entry name" value="Acetyltransf_1"/>
    <property type="match status" value="1"/>
</dbReference>
<evidence type="ECO:0000313" key="3">
    <source>
        <dbReference type="Proteomes" id="UP001306950"/>
    </source>
</evidence>
<dbReference type="PROSITE" id="PS51186">
    <property type="entry name" value="GNAT"/>
    <property type="match status" value="1"/>
</dbReference>
<dbReference type="RefSeq" id="WP_331845597.1">
    <property type="nucleotide sequence ID" value="NZ_JAZHPZ010000002.1"/>
</dbReference>
<feature type="domain" description="N-acetyltransferase" evidence="1">
    <location>
        <begin position="3"/>
        <end position="168"/>
    </location>
</feature>
<reference evidence="2 3" key="1">
    <citation type="submission" date="2024-02" db="EMBL/GenBank/DDBJ databases">
        <title>A nitrogen-fixing paenibacillus bacterium.</title>
        <authorList>
            <person name="Zhang W.L."/>
            <person name="Chen S.F."/>
        </authorList>
    </citation>
    <scope>NUCLEOTIDE SEQUENCE [LARGE SCALE GENOMIC DNA]</scope>
    <source>
        <strain evidence="2 3">M1</strain>
    </source>
</reference>
<evidence type="ECO:0000259" key="1">
    <source>
        <dbReference type="PROSITE" id="PS51186"/>
    </source>
</evidence>
<accession>A0ABU7VNM4</accession>
<dbReference type="Proteomes" id="UP001306950">
    <property type="component" value="Unassembled WGS sequence"/>
</dbReference>
<organism evidence="2 3">
    <name type="scientific">Paenibacillus haidiansis</name>
    <dbReference type="NCBI Taxonomy" id="1574488"/>
    <lineage>
        <taxon>Bacteria</taxon>
        <taxon>Bacillati</taxon>
        <taxon>Bacillota</taxon>
        <taxon>Bacilli</taxon>
        <taxon>Bacillales</taxon>
        <taxon>Paenibacillaceae</taxon>
        <taxon>Paenibacillus</taxon>
    </lineage>
</organism>
<proteinExistence type="predicted"/>
<comment type="caution">
    <text evidence="2">The sequence shown here is derived from an EMBL/GenBank/DDBJ whole genome shotgun (WGS) entry which is preliminary data.</text>
</comment>
<dbReference type="Gene3D" id="3.40.630.30">
    <property type="match status" value="1"/>
</dbReference>
<sequence length="168" mass="18842">MNLLIRELNEDDPAIISDAFQEQGWNKPVELYEGYLSEQKRGERITLVAEADGAFAGYVNVVWKSFYSCFRDSGIPEISDFNVLIKYRRMGIGSALMDQAEAVISERSAVAGIGVGIFSDYGHAQILYVKRGYVPDGRGIHNGQRHIQPGENIVVDDDIVLYFAKHLR</sequence>
<dbReference type="InterPro" id="IPR000182">
    <property type="entry name" value="GNAT_dom"/>
</dbReference>
<dbReference type="EMBL" id="JAZHPZ010000002">
    <property type="protein sequence ID" value="MEF2965364.1"/>
    <property type="molecule type" value="Genomic_DNA"/>
</dbReference>
<keyword evidence="3" id="KW-1185">Reference proteome</keyword>
<dbReference type="CDD" id="cd04301">
    <property type="entry name" value="NAT_SF"/>
    <property type="match status" value="1"/>
</dbReference>